<reference evidence="1 2" key="1">
    <citation type="journal article" date="2008" name="Nature">
        <title>The genome of Laccaria bicolor provides insights into mycorrhizal symbiosis.</title>
        <authorList>
            <person name="Martin F."/>
            <person name="Aerts A."/>
            <person name="Ahren D."/>
            <person name="Brun A."/>
            <person name="Danchin E.G.J."/>
            <person name="Duchaussoy F."/>
            <person name="Gibon J."/>
            <person name="Kohler A."/>
            <person name="Lindquist E."/>
            <person name="Pereda V."/>
            <person name="Salamov A."/>
            <person name="Shapiro H.J."/>
            <person name="Wuyts J."/>
            <person name="Blaudez D."/>
            <person name="Buee M."/>
            <person name="Brokstein P."/>
            <person name="Canbaeck B."/>
            <person name="Cohen D."/>
            <person name="Courty P.E."/>
            <person name="Coutinho P.M."/>
            <person name="Delaruelle C."/>
            <person name="Detter J.C."/>
            <person name="Deveau A."/>
            <person name="DiFazio S."/>
            <person name="Duplessis S."/>
            <person name="Fraissinet-Tachet L."/>
            <person name="Lucic E."/>
            <person name="Frey-Klett P."/>
            <person name="Fourrey C."/>
            <person name="Feussner I."/>
            <person name="Gay G."/>
            <person name="Grimwood J."/>
            <person name="Hoegger P.J."/>
            <person name="Jain P."/>
            <person name="Kilaru S."/>
            <person name="Labbe J."/>
            <person name="Lin Y.C."/>
            <person name="Legue V."/>
            <person name="Le Tacon F."/>
            <person name="Marmeisse R."/>
            <person name="Melayah D."/>
            <person name="Montanini B."/>
            <person name="Muratet M."/>
            <person name="Nehls U."/>
            <person name="Niculita-Hirzel H."/>
            <person name="Oudot-Le Secq M.P."/>
            <person name="Peter M."/>
            <person name="Quesneville H."/>
            <person name="Rajashekar B."/>
            <person name="Reich M."/>
            <person name="Rouhier N."/>
            <person name="Schmutz J."/>
            <person name="Yin T."/>
            <person name="Chalot M."/>
            <person name="Henrissat B."/>
            <person name="Kuees U."/>
            <person name="Lucas S."/>
            <person name="Van de Peer Y."/>
            <person name="Podila G.K."/>
            <person name="Polle A."/>
            <person name="Pukkila P.J."/>
            <person name="Richardson P.M."/>
            <person name="Rouze P."/>
            <person name="Sanders I.R."/>
            <person name="Stajich J.E."/>
            <person name="Tunlid A."/>
            <person name="Tuskan G."/>
            <person name="Grigoriev I.V."/>
        </authorList>
    </citation>
    <scope>NUCLEOTIDE SEQUENCE [LARGE SCALE GENOMIC DNA]</scope>
    <source>
        <strain evidence="2">S238N-H82 / ATCC MYA-4686</strain>
    </source>
</reference>
<keyword evidence="2" id="KW-1185">Reference proteome</keyword>
<dbReference type="AlphaFoldDB" id="B0DWG8"/>
<dbReference type="InParanoid" id="B0DWG8"/>
<gene>
    <name evidence="1" type="ORF">LACBIDRAFT_312587</name>
</gene>
<dbReference type="RefSeq" id="XP_001888305.1">
    <property type="nucleotide sequence ID" value="XM_001888270.1"/>
</dbReference>
<evidence type="ECO:0000313" key="1">
    <source>
        <dbReference type="EMBL" id="EDR01086.1"/>
    </source>
</evidence>
<dbReference type="Proteomes" id="UP000001194">
    <property type="component" value="Unassembled WGS sequence"/>
</dbReference>
<organism evidence="2">
    <name type="scientific">Laccaria bicolor (strain S238N-H82 / ATCC MYA-4686)</name>
    <name type="common">Bicoloured deceiver</name>
    <name type="synonym">Laccaria laccata var. bicolor</name>
    <dbReference type="NCBI Taxonomy" id="486041"/>
    <lineage>
        <taxon>Eukaryota</taxon>
        <taxon>Fungi</taxon>
        <taxon>Dikarya</taxon>
        <taxon>Basidiomycota</taxon>
        <taxon>Agaricomycotina</taxon>
        <taxon>Agaricomycetes</taxon>
        <taxon>Agaricomycetidae</taxon>
        <taxon>Agaricales</taxon>
        <taxon>Agaricineae</taxon>
        <taxon>Hydnangiaceae</taxon>
        <taxon>Laccaria</taxon>
    </lineage>
</organism>
<proteinExistence type="predicted"/>
<dbReference type="EMBL" id="DS547143">
    <property type="protein sequence ID" value="EDR01086.1"/>
    <property type="molecule type" value="Genomic_DNA"/>
</dbReference>
<accession>B0DWG8</accession>
<dbReference type="OrthoDB" id="10504405at2759"/>
<sequence length="55" mass="6269">MLILTLKKTDGLILKTFLALRPIQSHQIGFTISVRKFSSVRFFAPKTRNRGPQPV</sequence>
<dbReference type="KEGG" id="lbc:LACBIDRAFT_312587"/>
<dbReference type="GeneID" id="6083944"/>
<name>B0DWG8_LACBS</name>
<protein>
    <submittedName>
        <fullName evidence="1">Predicted protein</fullName>
    </submittedName>
</protein>
<dbReference type="HOGENOM" id="CLU_3032775_0_0_1"/>
<evidence type="ECO:0000313" key="2">
    <source>
        <dbReference type="Proteomes" id="UP000001194"/>
    </source>
</evidence>